<dbReference type="InterPro" id="IPR012816">
    <property type="entry name" value="NADAR"/>
</dbReference>
<dbReference type="InterPro" id="IPR037238">
    <property type="entry name" value="YbiA-like_sf"/>
</dbReference>
<comment type="caution">
    <text evidence="2">The sequence shown here is derived from an EMBL/GenBank/DDBJ whole genome shotgun (WGS) entry which is preliminary data.</text>
</comment>
<sequence length="170" mass="19989">MEARKFWFFCDDDLLTQWLIAPFKVQMGDDIITFNCSEQYMMYRKAKLFGDDETATLILQTNNPSQQKELGRKAKGFNAELWDSHKEKIVFEGNYHKFEQNQDLREKLFQLGNVEFVETNPDDSVWGIGLSMNDERIHDKSQWKGLNLLGKILTQVRDELLKKLEKSSTQ</sequence>
<dbReference type="EMBL" id="PYSW02000007">
    <property type="protein sequence ID" value="KAG2389514.1"/>
    <property type="molecule type" value="Genomic_DNA"/>
</dbReference>
<dbReference type="AlphaFoldDB" id="A0AA88KPU6"/>
<dbReference type="Proteomes" id="UP000816034">
    <property type="component" value="Unassembled WGS sequence"/>
</dbReference>
<reference evidence="2 3" key="1">
    <citation type="journal article" date="2018" name="BMC Genomics">
        <title>The genome of Naegleria lovaniensis, the basis for a comparative approach to unravel pathogenicity factors of the human pathogenic amoeba N. fowleri.</title>
        <authorList>
            <person name="Liechti N."/>
            <person name="Schurch N."/>
            <person name="Bruggmann R."/>
            <person name="Wittwer M."/>
        </authorList>
    </citation>
    <scope>NUCLEOTIDE SEQUENCE [LARGE SCALE GENOMIC DNA]</scope>
    <source>
        <strain evidence="2 3">ATCC 30569</strain>
    </source>
</reference>
<keyword evidence="3" id="KW-1185">Reference proteome</keyword>
<proteinExistence type="predicted"/>
<evidence type="ECO:0000259" key="1">
    <source>
        <dbReference type="Pfam" id="PF08719"/>
    </source>
</evidence>
<gene>
    <name evidence="2" type="ORF">C9374_014074</name>
</gene>
<dbReference type="Pfam" id="PF08719">
    <property type="entry name" value="NADAR"/>
    <property type="match status" value="1"/>
</dbReference>
<dbReference type="CDD" id="cd15457">
    <property type="entry name" value="NADAR"/>
    <property type="match status" value="1"/>
</dbReference>
<evidence type="ECO:0000313" key="2">
    <source>
        <dbReference type="EMBL" id="KAG2389514.1"/>
    </source>
</evidence>
<organism evidence="2 3">
    <name type="scientific">Naegleria lovaniensis</name>
    <name type="common">Amoeba</name>
    <dbReference type="NCBI Taxonomy" id="51637"/>
    <lineage>
        <taxon>Eukaryota</taxon>
        <taxon>Discoba</taxon>
        <taxon>Heterolobosea</taxon>
        <taxon>Tetramitia</taxon>
        <taxon>Eutetramitia</taxon>
        <taxon>Vahlkampfiidae</taxon>
        <taxon>Naegleria</taxon>
    </lineage>
</organism>
<dbReference type="GeneID" id="68106527"/>
<name>A0AA88KPU6_NAELO</name>
<feature type="domain" description="NADAR" evidence="1">
    <location>
        <begin position="13"/>
        <end position="160"/>
    </location>
</feature>
<dbReference type="Gene3D" id="1.10.357.40">
    <property type="entry name" value="YbiA-like"/>
    <property type="match status" value="1"/>
</dbReference>
<protein>
    <recommendedName>
        <fullName evidence="1">NADAR domain-containing protein</fullName>
    </recommendedName>
</protein>
<dbReference type="RefSeq" id="XP_044553506.1">
    <property type="nucleotide sequence ID" value="XM_044690021.1"/>
</dbReference>
<accession>A0AA88KPU6</accession>
<dbReference type="NCBIfam" id="TIGR02464">
    <property type="entry name" value="ribofla_fusion"/>
    <property type="match status" value="1"/>
</dbReference>
<evidence type="ECO:0000313" key="3">
    <source>
        <dbReference type="Proteomes" id="UP000816034"/>
    </source>
</evidence>
<dbReference type="SUPFAM" id="SSF143990">
    <property type="entry name" value="YbiA-like"/>
    <property type="match status" value="1"/>
</dbReference>